<feature type="signal peptide" evidence="2">
    <location>
        <begin position="1"/>
        <end position="23"/>
    </location>
</feature>
<dbReference type="InterPro" id="IPR005901">
    <property type="entry name" value="GLPGLI"/>
</dbReference>
<sequence>MKNLSKTLLGVALVAFSGVSAFAQDKNTGVIDYEINAKMPQRGGAEGDGDEQVITFNQHFYFTAGKGKLETERPDFGGRGFGGGRPDGGQGGDGNGGGRGGRGFGGGRFGGMRGAFGGGYVDLAGKKYLQTFSKPDDSTKTYYAEEAFAPAKDAKLSDKTKKIAGYNCKKATVTVRNEEYTVWYTQDLPFSYSPINGLLPEGNGVVLSAEGSRRSFTATKVDFKPVTTDVSLPANAEKVTEDQLRDMRREAMQKFRERQNGN</sequence>
<dbReference type="AlphaFoldDB" id="A0A1G7JD75"/>
<feature type="chain" id="PRO_5011666605" evidence="2">
    <location>
        <begin position="24"/>
        <end position="262"/>
    </location>
</feature>
<evidence type="ECO:0000313" key="3">
    <source>
        <dbReference type="EMBL" id="SDF22439.1"/>
    </source>
</evidence>
<organism evidence="3 4">
    <name type="scientific">Chitinophaga filiformis</name>
    <name type="common">Myxococcus filiformis</name>
    <name type="synonym">Flexibacter filiformis</name>
    <dbReference type="NCBI Taxonomy" id="104663"/>
    <lineage>
        <taxon>Bacteria</taxon>
        <taxon>Pseudomonadati</taxon>
        <taxon>Bacteroidota</taxon>
        <taxon>Chitinophagia</taxon>
        <taxon>Chitinophagales</taxon>
        <taxon>Chitinophagaceae</taxon>
        <taxon>Chitinophaga</taxon>
    </lineage>
</organism>
<keyword evidence="2" id="KW-0732">Signal</keyword>
<feature type="compositionally biased region" description="Gly residues" evidence="1">
    <location>
        <begin position="77"/>
        <end position="104"/>
    </location>
</feature>
<dbReference type="EMBL" id="FNBN01000001">
    <property type="protein sequence ID" value="SDF22439.1"/>
    <property type="molecule type" value="Genomic_DNA"/>
</dbReference>
<name>A0A1G7JD75_CHIFI</name>
<evidence type="ECO:0000313" key="4">
    <source>
        <dbReference type="Proteomes" id="UP000199045"/>
    </source>
</evidence>
<dbReference type="NCBIfam" id="TIGR01200">
    <property type="entry name" value="GLPGLI"/>
    <property type="match status" value="1"/>
</dbReference>
<protein>
    <submittedName>
        <fullName evidence="3">GLPGLI family protein</fullName>
    </submittedName>
</protein>
<evidence type="ECO:0000256" key="1">
    <source>
        <dbReference type="SAM" id="MobiDB-lite"/>
    </source>
</evidence>
<gene>
    <name evidence="3" type="ORF">SAMN04488121_1011179</name>
</gene>
<proteinExistence type="predicted"/>
<dbReference type="STRING" id="104663.SAMN04488121_1011179"/>
<evidence type="ECO:0000256" key="2">
    <source>
        <dbReference type="SAM" id="SignalP"/>
    </source>
</evidence>
<dbReference type="RefSeq" id="WP_176842176.1">
    <property type="nucleotide sequence ID" value="NZ_FNBN01000001.1"/>
</dbReference>
<accession>A0A1G7JD75</accession>
<dbReference type="Proteomes" id="UP000199045">
    <property type="component" value="Unassembled WGS sequence"/>
</dbReference>
<feature type="region of interest" description="Disordered" evidence="1">
    <location>
        <begin position="73"/>
        <end position="104"/>
    </location>
</feature>
<dbReference type="Pfam" id="PF22252">
    <property type="entry name" value="PNGase_F-II_N"/>
    <property type="match status" value="1"/>
</dbReference>
<reference evidence="3 4" key="1">
    <citation type="submission" date="2016-10" db="EMBL/GenBank/DDBJ databases">
        <authorList>
            <person name="de Groot N.N."/>
        </authorList>
    </citation>
    <scope>NUCLEOTIDE SEQUENCE [LARGE SCALE GENOMIC DNA]</scope>
    <source>
        <strain evidence="3 4">DSM 527</strain>
    </source>
</reference>